<sequence>MFHRLSAIHTLEIVDGFRQRMEMGFVHVEVCREAAQLLADVLEGTTNLRRLVLNNAETWLADMGRIAGAIGSMLHLREVDLRGLGANTSGLIQGLHSRPYKLTLGEELAPSLWKVQHSFAFDNAFRMPSILHFVTLGYAFHVLPASTYS</sequence>
<reference evidence="1 2" key="1">
    <citation type="journal article" date="2012" name="Science">
        <title>The Paleozoic origin of enzymatic lignin decomposition reconstructed from 31 fungal genomes.</title>
        <authorList>
            <person name="Floudas D."/>
            <person name="Binder M."/>
            <person name="Riley R."/>
            <person name="Barry K."/>
            <person name="Blanchette R.A."/>
            <person name="Henrissat B."/>
            <person name="Martinez A.T."/>
            <person name="Otillar R."/>
            <person name="Spatafora J.W."/>
            <person name="Yadav J.S."/>
            <person name="Aerts A."/>
            <person name="Benoit I."/>
            <person name="Boyd A."/>
            <person name="Carlson A."/>
            <person name="Copeland A."/>
            <person name="Coutinho P.M."/>
            <person name="de Vries R.P."/>
            <person name="Ferreira P."/>
            <person name="Findley K."/>
            <person name="Foster B."/>
            <person name="Gaskell J."/>
            <person name="Glotzer D."/>
            <person name="Gorecki P."/>
            <person name="Heitman J."/>
            <person name="Hesse C."/>
            <person name="Hori C."/>
            <person name="Igarashi K."/>
            <person name="Jurgens J.A."/>
            <person name="Kallen N."/>
            <person name="Kersten P."/>
            <person name="Kohler A."/>
            <person name="Kuees U."/>
            <person name="Kumar T.K.A."/>
            <person name="Kuo A."/>
            <person name="LaButti K."/>
            <person name="Larrondo L.F."/>
            <person name="Lindquist E."/>
            <person name="Ling A."/>
            <person name="Lombard V."/>
            <person name="Lucas S."/>
            <person name="Lundell T."/>
            <person name="Martin R."/>
            <person name="McLaughlin D.J."/>
            <person name="Morgenstern I."/>
            <person name="Morin E."/>
            <person name="Murat C."/>
            <person name="Nagy L.G."/>
            <person name="Nolan M."/>
            <person name="Ohm R.A."/>
            <person name="Patyshakuliyeva A."/>
            <person name="Rokas A."/>
            <person name="Ruiz-Duenas F.J."/>
            <person name="Sabat G."/>
            <person name="Salamov A."/>
            <person name="Samejima M."/>
            <person name="Schmutz J."/>
            <person name="Slot J.C."/>
            <person name="St John F."/>
            <person name="Stenlid J."/>
            <person name="Sun H."/>
            <person name="Sun S."/>
            <person name="Syed K."/>
            <person name="Tsang A."/>
            <person name="Wiebenga A."/>
            <person name="Young D."/>
            <person name="Pisabarro A."/>
            <person name="Eastwood D.C."/>
            <person name="Martin F."/>
            <person name="Cullen D."/>
            <person name="Grigoriev I.V."/>
            <person name="Hibbett D.S."/>
        </authorList>
    </citation>
    <scope>NUCLEOTIDE SEQUENCE</scope>
    <source>
        <strain evidence="2">FP-58527</strain>
    </source>
</reference>
<organism evidence="1 2">
    <name type="scientific">Fomitopsis schrenkii</name>
    <name type="common">Brown rot fungus</name>
    <dbReference type="NCBI Taxonomy" id="2126942"/>
    <lineage>
        <taxon>Eukaryota</taxon>
        <taxon>Fungi</taxon>
        <taxon>Dikarya</taxon>
        <taxon>Basidiomycota</taxon>
        <taxon>Agaricomycotina</taxon>
        <taxon>Agaricomycetes</taxon>
        <taxon>Polyporales</taxon>
        <taxon>Fomitopsis</taxon>
    </lineage>
</organism>
<proteinExistence type="predicted"/>
<dbReference type="InParanoid" id="S8E2E4"/>
<dbReference type="Proteomes" id="UP000015241">
    <property type="component" value="Unassembled WGS sequence"/>
</dbReference>
<dbReference type="AlphaFoldDB" id="S8E2E4"/>
<gene>
    <name evidence="1" type="ORF">FOMPIDRAFT_1052175</name>
</gene>
<name>S8E2E4_FOMSC</name>
<evidence type="ECO:0000313" key="2">
    <source>
        <dbReference type="Proteomes" id="UP000015241"/>
    </source>
</evidence>
<dbReference type="EMBL" id="KE504174">
    <property type="protein sequence ID" value="EPS97603.1"/>
    <property type="molecule type" value="Genomic_DNA"/>
</dbReference>
<protein>
    <submittedName>
        <fullName evidence="1">Uncharacterized protein</fullName>
    </submittedName>
</protein>
<accession>S8E2E4</accession>
<keyword evidence="2" id="KW-1185">Reference proteome</keyword>
<evidence type="ECO:0000313" key="1">
    <source>
        <dbReference type="EMBL" id="EPS97603.1"/>
    </source>
</evidence>
<dbReference type="HOGENOM" id="CLU_1749671_0_0_1"/>
<dbReference type="SUPFAM" id="SSF52047">
    <property type="entry name" value="RNI-like"/>
    <property type="match status" value="1"/>
</dbReference>